<dbReference type="HOGENOM" id="CLU_008033_2_0_1"/>
<dbReference type="Pfam" id="PF07944">
    <property type="entry name" value="Beta-AFase-like_GH127_cat"/>
    <property type="match status" value="1"/>
</dbReference>
<dbReference type="Pfam" id="PF20736">
    <property type="entry name" value="Glyco_hydro127M"/>
    <property type="match status" value="1"/>
</dbReference>
<dbReference type="InterPro" id="IPR008928">
    <property type="entry name" value="6-hairpin_glycosidase_sf"/>
</dbReference>
<feature type="domain" description="Non-reducing end beta-L-arabinofuranosidase-like GH127 middle" evidence="3">
    <location>
        <begin position="442"/>
        <end position="533"/>
    </location>
</feature>
<dbReference type="InterPro" id="IPR049046">
    <property type="entry name" value="Beta-AFase-like_GH127_middle"/>
</dbReference>
<evidence type="ECO:0000259" key="3">
    <source>
        <dbReference type="Pfam" id="PF20736"/>
    </source>
</evidence>
<dbReference type="AlphaFoldDB" id="W7E850"/>
<gene>
    <name evidence="4" type="ORF">COCVIDRAFT_100314</name>
</gene>
<dbReference type="PANTHER" id="PTHR31151:SF0">
    <property type="entry name" value="PROLINE-TRNA LIGASE (DUF1680)"/>
    <property type="match status" value="1"/>
</dbReference>
<evidence type="ECO:0008006" key="6">
    <source>
        <dbReference type="Google" id="ProtNLM"/>
    </source>
</evidence>
<organism evidence="4 5">
    <name type="scientific">Bipolaris victoriae (strain FI3)</name>
    <name type="common">Victoria blight of oats agent</name>
    <name type="synonym">Cochliobolus victoriae</name>
    <dbReference type="NCBI Taxonomy" id="930091"/>
    <lineage>
        <taxon>Eukaryota</taxon>
        <taxon>Fungi</taxon>
        <taxon>Dikarya</taxon>
        <taxon>Ascomycota</taxon>
        <taxon>Pezizomycotina</taxon>
        <taxon>Dothideomycetes</taxon>
        <taxon>Pleosporomycetidae</taxon>
        <taxon>Pleosporales</taxon>
        <taxon>Pleosporineae</taxon>
        <taxon>Pleosporaceae</taxon>
        <taxon>Bipolaris</taxon>
    </lineage>
</organism>
<evidence type="ECO:0000313" key="4">
    <source>
        <dbReference type="EMBL" id="EUN26628.1"/>
    </source>
</evidence>
<evidence type="ECO:0000259" key="2">
    <source>
        <dbReference type="Pfam" id="PF07944"/>
    </source>
</evidence>
<dbReference type="SUPFAM" id="SSF48208">
    <property type="entry name" value="Six-hairpin glycosidases"/>
    <property type="match status" value="1"/>
</dbReference>
<protein>
    <recommendedName>
        <fullName evidence="6">Glycoside hydrolase family 127 protein</fullName>
    </recommendedName>
</protein>
<proteinExistence type="predicted"/>
<name>W7E850_BIPV3</name>
<feature type="domain" description="Non-reducing end beta-L-arabinofuranosidase-like GH127 catalytic" evidence="2">
    <location>
        <begin position="41"/>
        <end position="430"/>
    </location>
</feature>
<dbReference type="Proteomes" id="UP000054337">
    <property type="component" value="Unassembled WGS sequence"/>
</dbReference>
<reference evidence="4 5" key="1">
    <citation type="journal article" date="2013" name="PLoS Genet.">
        <title>Comparative genome structure, secondary metabolite, and effector coding capacity across Cochliobolus pathogens.</title>
        <authorList>
            <person name="Condon B.J."/>
            <person name="Leng Y."/>
            <person name="Wu D."/>
            <person name="Bushley K.E."/>
            <person name="Ohm R.A."/>
            <person name="Otillar R."/>
            <person name="Martin J."/>
            <person name="Schackwitz W."/>
            <person name="Grimwood J."/>
            <person name="MohdZainudin N."/>
            <person name="Xue C."/>
            <person name="Wang R."/>
            <person name="Manning V.A."/>
            <person name="Dhillon B."/>
            <person name="Tu Z.J."/>
            <person name="Steffenson B.J."/>
            <person name="Salamov A."/>
            <person name="Sun H."/>
            <person name="Lowry S."/>
            <person name="LaButti K."/>
            <person name="Han J."/>
            <person name="Copeland A."/>
            <person name="Lindquist E."/>
            <person name="Barry K."/>
            <person name="Schmutz J."/>
            <person name="Baker S.E."/>
            <person name="Ciuffetti L.M."/>
            <person name="Grigoriev I.V."/>
            <person name="Zhong S."/>
            <person name="Turgeon B.G."/>
        </authorList>
    </citation>
    <scope>NUCLEOTIDE SEQUENCE [LARGE SCALE GENOMIC DNA]</scope>
    <source>
        <strain evidence="4 5">FI3</strain>
    </source>
</reference>
<dbReference type="InterPro" id="IPR012878">
    <property type="entry name" value="Beta-AFase-like_GH127_cat"/>
</dbReference>
<accession>W7E850</accession>
<dbReference type="RefSeq" id="XP_014556214.1">
    <property type="nucleotide sequence ID" value="XM_014700728.1"/>
</dbReference>
<feature type="chain" id="PRO_5004891342" description="Glycoside hydrolase family 127 protein" evidence="1">
    <location>
        <begin position="20"/>
        <end position="620"/>
    </location>
</feature>
<dbReference type="OrthoDB" id="5358475at2759"/>
<dbReference type="GeneID" id="26248018"/>
<dbReference type="GO" id="GO:0005975">
    <property type="term" value="P:carbohydrate metabolic process"/>
    <property type="evidence" value="ECO:0007669"/>
    <property type="project" value="InterPro"/>
</dbReference>
<feature type="signal peptide" evidence="1">
    <location>
        <begin position="1"/>
        <end position="19"/>
    </location>
</feature>
<evidence type="ECO:0000313" key="5">
    <source>
        <dbReference type="Proteomes" id="UP000054337"/>
    </source>
</evidence>
<keyword evidence="1" id="KW-0732">Signal</keyword>
<dbReference type="EMBL" id="KI968737">
    <property type="protein sequence ID" value="EUN26628.1"/>
    <property type="molecule type" value="Genomic_DNA"/>
</dbReference>
<keyword evidence="5" id="KW-1185">Reference proteome</keyword>
<sequence length="620" mass="68142">MLLKASFAGYLLVVVPIFAQTIPTVVVPEVGTSAHAFDLSQVALSNSRWKDNENRTLNYLKFVNVDRLLYNFRATHKLSTNGAQPNGGWDAPTFPFRSHVQGHYLTGWVHCYATLRDSTCKDRAAYFVQELAKCQANNGVAGFSPGYLSGFPESEFAALEAGKLTGGNVPYYAVHKTMAGLLDAWRIIGDQKARDVLLALAGWVDGRTKKLSTAQMQTMLGTEFGGMNDVLAEIYQLTGDKQWLTVAQRFDHAKVFDPLANNQDQLNGNHANTQVPKWIGAAREYKSTGTKRYLDIARNAWDFTINAHTYAIGGNSQAEHFRPPNQISNFLTNDTAEQCNTYNMLKLTRDLWTTDPTSTKYFDYYERALINHLLGAQNPGDNHGHITYFTPLKSGGRRGVGPAWGGGTWSTDYNSFWCCQGTALETNTKLMDSIYFYDNSALYVNLFTPSTLDWKQRNVKITQVTTFPIGDTTTLTVAGTGNWAMKIRIPSWTSGATISLNGQASGVTANPGSYATLSRTWASGDTVTVKLPMKLRTVPANDNANVAAIAYGPTVLSGNYGQQSLSSMPSLALDSVRRTNSNSLAFTGTANGKAVDIGPFYDAHNINYNVYWTVTGQFST</sequence>
<dbReference type="PANTHER" id="PTHR31151">
    <property type="entry name" value="PROLINE-TRNA LIGASE (DUF1680)"/>
    <property type="match status" value="1"/>
</dbReference>
<evidence type="ECO:0000256" key="1">
    <source>
        <dbReference type="SAM" id="SignalP"/>
    </source>
</evidence>